<dbReference type="EMBL" id="ML178843">
    <property type="protein sequence ID" value="TFK97904.1"/>
    <property type="molecule type" value="Genomic_DNA"/>
</dbReference>
<reference evidence="1 2" key="1">
    <citation type="journal article" date="2019" name="Nat. Ecol. Evol.">
        <title>Megaphylogeny resolves global patterns of mushroom evolution.</title>
        <authorList>
            <person name="Varga T."/>
            <person name="Krizsan K."/>
            <person name="Foldi C."/>
            <person name="Dima B."/>
            <person name="Sanchez-Garcia M."/>
            <person name="Sanchez-Ramirez S."/>
            <person name="Szollosi G.J."/>
            <person name="Szarkandi J.G."/>
            <person name="Papp V."/>
            <person name="Albert L."/>
            <person name="Andreopoulos W."/>
            <person name="Angelini C."/>
            <person name="Antonin V."/>
            <person name="Barry K.W."/>
            <person name="Bougher N.L."/>
            <person name="Buchanan P."/>
            <person name="Buyck B."/>
            <person name="Bense V."/>
            <person name="Catcheside P."/>
            <person name="Chovatia M."/>
            <person name="Cooper J."/>
            <person name="Damon W."/>
            <person name="Desjardin D."/>
            <person name="Finy P."/>
            <person name="Geml J."/>
            <person name="Haridas S."/>
            <person name="Hughes K."/>
            <person name="Justo A."/>
            <person name="Karasinski D."/>
            <person name="Kautmanova I."/>
            <person name="Kiss B."/>
            <person name="Kocsube S."/>
            <person name="Kotiranta H."/>
            <person name="LaButti K.M."/>
            <person name="Lechner B.E."/>
            <person name="Liimatainen K."/>
            <person name="Lipzen A."/>
            <person name="Lukacs Z."/>
            <person name="Mihaltcheva S."/>
            <person name="Morgado L.N."/>
            <person name="Niskanen T."/>
            <person name="Noordeloos M.E."/>
            <person name="Ohm R.A."/>
            <person name="Ortiz-Santana B."/>
            <person name="Ovrebo C."/>
            <person name="Racz N."/>
            <person name="Riley R."/>
            <person name="Savchenko A."/>
            <person name="Shiryaev A."/>
            <person name="Soop K."/>
            <person name="Spirin V."/>
            <person name="Szebenyi C."/>
            <person name="Tomsovsky M."/>
            <person name="Tulloss R.E."/>
            <person name="Uehling J."/>
            <person name="Grigoriev I.V."/>
            <person name="Vagvolgyi C."/>
            <person name="Papp T."/>
            <person name="Martin F.M."/>
            <person name="Miettinen O."/>
            <person name="Hibbett D.S."/>
            <person name="Nagy L.G."/>
        </authorList>
    </citation>
    <scope>NUCLEOTIDE SEQUENCE [LARGE SCALE GENOMIC DNA]</scope>
    <source>
        <strain evidence="1 2">CBS 309.79</strain>
    </source>
</reference>
<keyword evidence="2" id="KW-1185">Reference proteome</keyword>
<name>A0A5C3Q714_9AGAR</name>
<evidence type="ECO:0000313" key="2">
    <source>
        <dbReference type="Proteomes" id="UP000305067"/>
    </source>
</evidence>
<organism evidence="1 2">
    <name type="scientific">Pterulicium gracile</name>
    <dbReference type="NCBI Taxonomy" id="1884261"/>
    <lineage>
        <taxon>Eukaryota</taxon>
        <taxon>Fungi</taxon>
        <taxon>Dikarya</taxon>
        <taxon>Basidiomycota</taxon>
        <taxon>Agaricomycotina</taxon>
        <taxon>Agaricomycetes</taxon>
        <taxon>Agaricomycetidae</taxon>
        <taxon>Agaricales</taxon>
        <taxon>Pleurotineae</taxon>
        <taxon>Pterulaceae</taxon>
        <taxon>Pterulicium</taxon>
    </lineage>
</organism>
<evidence type="ECO:0000313" key="1">
    <source>
        <dbReference type="EMBL" id="TFK97904.1"/>
    </source>
</evidence>
<protein>
    <submittedName>
        <fullName evidence="1">Uncharacterized protein</fullName>
    </submittedName>
</protein>
<gene>
    <name evidence="1" type="ORF">BDV98DRAFT_585243</name>
</gene>
<dbReference type="Proteomes" id="UP000305067">
    <property type="component" value="Unassembled WGS sequence"/>
</dbReference>
<proteinExistence type="predicted"/>
<accession>A0A5C3Q714</accession>
<dbReference type="AlphaFoldDB" id="A0A5C3Q714"/>
<sequence length="172" mass="18748">MSNAIWKTSPSFWNASTFQALGPLQVKHVWKLPKATRTLGDGLEVGAFDKDVVLGFVGGAAVLAPRLAITEAQEVTAEYEEEARVYGCSGVVEAELGNEERENGEQEEGVHAENHSLKDEAVHVTAFLSHSPAVLAPPSILRRRIRRHAYSRIPTDLSSLSSMLGARFPFPP</sequence>